<gene>
    <name evidence="2" type="ORF">OC846_001851</name>
</gene>
<feature type="compositionally biased region" description="Polar residues" evidence="1">
    <location>
        <begin position="690"/>
        <end position="702"/>
    </location>
</feature>
<evidence type="ECO:0000256" key="1">
    <source>
        <dbReference type="SAM" id="MobiDB-lite"/>
    </source>
</evidence>
<organism evidence="2 3">
    <name type="scientific">Tilletia horrida</name>
    <dbReference type="NCBI Taxonomy" id="155126"/>
    <lineage>
        <taxon>Eukaryota</taxon>
        <taxon>Fungi</taxon>
        <taxon>Dikarya</taxon>
        <taxon>Basidiomycota</taxon>
        <taxon>Ustilaginomycotina</taxon>
        <taxon>Exobasidiomycetes</taxon>
        <taxon>Tilletiales</taxon>
        <taxon>Tilletiaceae</taxon>
        <taxon>Tilletia</taxon>
    </lineage>
</organism>
<feature type="compositionally biased region" description="Polar residues" evidence="1">
    <location>
        <begin position="758"/>
        <end position="770"/>
    </location>
</feature>
<feature type="compositionally biased region" description="Acidic residues" evidence="1">
    <location>
        <begin position="666"/>
        <end position="681"/>
    </location>
</feature>
<sequence length="967" mass="101638">MAGIYRRSTVPAPPLHPPFINPAPNPVDALTKPRSSAEAPISSKAANGRTSSRDARDLSGRWVADDLCSNCGGPTQESRLYCSEKCLQEELQAARRRESDQIAHALAEAQLVQQAAVQAQAYQAMADVDIEDDWDQRKKQQRYSLPLPFAQPLTSSASAANTSPSHVLGPSVRETSRSISSNVAHSRSGPLTASAVNAIELVSEATLPFSKRRFSNARSRPPPSDASSSSMASLSQPNHHSHPASRSPYAYAQKSSANVGTAEPLYRSSSASSQSSGQQRPNGAFVQRRSRSRSSTQSETTTSTSDDAYTTGPGTPSPAIQADKGIVSGGSLGFIHEDDAEPTLLSLPPSISSPEAVLLNLQRGSAHSLSNKAPAPAFASLSKHRGPDDISGAQYAGYPSTAAMYAATYTAHRSPVLSPLQQMQLQQQQQGRSYSHTGSKSNPATPWRGAIPLPDSIRKSPALLPVISPSPQTMRFARRPSSTAMPRMASSGAPAVSSATAPSPFIGAIAPMLHDSNGHVLSALSSPVLTPTSSGTASTTPTPSAGHVAGLTSSSMPHGLSFFRPLTSASPAVTKSSLVNRPQPSNAPPSLGTRRATRERVGFMTPVFPSQAADAVTTTGEMAYSRMTGGKGPAARHARSRSHSTARTAALPTAESASDFAHSTSEEEGNSPDDDVPSDFELETRGRSQAPISSFAATSDGSETIGGSRISLATATTGGRGSTGPAQVVDQPRGRSRAQGDRSSSRRGRSPPRGAARTETSVPRPATSNGYAERPAIVKKAASSPTQKTQARSPTIPIRPAPARSPALSPRTAAPQPEADTSAAHGAVVHPSHALFGVDAERDFKYAADPNTIAYPPQGEESSWERASPLARLARKQQQDEEQSGLISRRDGLRKETDDDDDGEARGRSRSHGPARRRSPGAVREVSRGRNSSRSPLSSEITAETKDTAPAPTIDPGFDDVEIDLEC</sequence>
<feature type="compositionally biased region" description="Basic and acidic residues" evidence="1">
    <location>
        <begin position="888"/>
        <end position="897"/>
    </location>
</feature>
<feature type="region of interest" description="Disordered" evidence="1">
    <location>
        <begin position="624"/>
        <end position="827"/>
    </location>
</feature>
<feature type="region of interest" description="Disordered" evidence="1">
    <location>
        <begin position="574"/>
        <end position="595"/>
    </location>
</feature>
<feature type="compositionally biased region" description="Low complexity" evidence="1">
    <location>
        <begin position="268"/>
        <end position="279"/>
    </location>
</feature>
<feature type="region of interest" description="Disordered" evidence="1">
    <location>
        <begin position="154"/>
        <end position="188"/>
    </location>
</feature>
<accession>A0AAN6GS30</accession>
<feature type="compositionally biased region" description="Basic residues" evidence="1">
    <location>
        <begin position="634"/>
        <end position="644"/>
    </location>
</feature>
<proteinExistence type="predicted"/>
<feature type="region of interest" description="Disordered" evidence="1">
    <location>
        <begin position="527"/>
        <end position="552"/>
    </location>
</feature>
<feature type="compositionally biased region" description="Low complexity" evidence="1">
    <location>
        <begin position="791"/>
        <end position="815"/>
    </location>
</feature>
<evidence type="ECO:0000313" key="2">
    <source>
        <dbReference type="EMBL" id="KAK0554994.1"/>
    </source>
</evidence>
<keyword evidence="3" id="KW-1185">Reference proteome</keyword>
<feature type="compositionally biased region" description="Low complexity" evidence="1">
    <location>
        <begin position="420"/>
        <end position="430"/>
    </location>
</feature>
<feature type="compositionally biased region" description="Basic residues" evidence="1">
    <location>
        <begin position="908"/>
        <end position="919"/>
    </location>
</feature>
<comment type="caution">
    <text evidence="2">The sequence shown here is derived from an EMBL/GenBank/DDBJ whole genome shotgun (WGS) entry which is preliminary data.</text>
</comment>
<feature type="compositionally biased region" description="Low complexity" evidence="1">
    <location>
        <begin position="293"/>
        <end position="305"/>
    </location>
</feature>
<feature type="compositionally biased region" description="Polar residues" evidence="1">
    <location>
        <begin position="574"/>
        <end position="584"/>
    </location>
</feature>
<protein>
    <submittedName>
        <fullName evidence="2">Uncharacterized protein</fullName>
    </submittedName>
</protein>
<feature type="compositionally biased region" description="Polar residues" evidence="1">
    <location>
        <begin position="431"/>
        <end position="444"/>
    </location>
</feature>
<dbReference type="EMBL" id="JAPDMZ010000031">
    <property type="protein sequence ID" value="KAK0554994.1"/>
    <property type="molecule type" value="Genomic_DNA"/>
</dbReference>
<feature type="region of interest" description="Disordered" evidence="1">
    <location>
        <begin position="1"/>
        <end position="57"/>
    </location>
</feature>
<name>A0AAN6GS30_9BASI</name>
<feature type="region of interest" description="Disordered" evidence="1">
    <location>
        <begin position="849"/>
        <end position="967"/>
    </location>
</feature>
<feature type="compositionally biased region" description="Pro residues" evidence="1">
    <location>
        <begin position="11"/>
        <end position="25"/>
    </location>
</feature>
<feature type="compositionally biased region" description="Low complexity" evidence="1">
    <location>
        <begin position="225"/>
        <end position="235"/>
    </location>
</feature>
<evidence type="ECO:0000313" key="3">
    <source>
        <dbReference type="Proteomes" id="UP001176517"/>
    </source>
</evidence>
<feature type="compositionally biased region" description="Polar residues" evidence="1">
    <location>
        <begin position="177"/>
        <end position="188"/>
    </location>
</feature>
<reference evidence="2" key="1">
    <citation type="journal article" date="2023" name="PhytoFront">
        <title>Draft Genome Resources of Seven Strains of Tilletia horrida, Causal Agent of Kernel Smut of Rice.</title>
        <authorList>
            <person name="Khanal S."/>
            <person name="Antony Babu S."/>
            <person name="Zhou X.G."/>
        </authorList>
    </citation>
    <scope>NUCLEOTIDE SEQUENCE</scope>
    <source>
        <strain evidence="2">TX6</strain>
    </source>
</reference>
<feature type="compositionally biased region" description="Low complexity" evidence="1">
    <location>
        <begin position="530"/>
        <end position="546"/>
    </location>
</feature>
<dbReference type="AlphaFoldDB" id="A0AAN6GS30"/>
<feature type="region of interest" description="Disordered" evidence="1">
    <location>
        <begin position="213"/>
        <end position="325"/>
    </location>
</feature>
<feature type="compositionally biased region" description="Polar residues" evidence="1">
    <location>
        <begin position="929"/>
        <end position="942"/>
    </location>
</feature>
<feature type="compositionally biased region" description="Acidic residues" evidence="1">
    <location>
        <begin position="957"/>
        <end position="967"/>
    </location>
</feature>
<feature type="region of interest" description="Disordered" evidence="1">
    <location>
        <begin position="420"/>
        <end position="451"/>
    </location>
</feature>
<dbReference type="Proteomes" id="UP001176517">
    <property type="component" value="Unassembled WGS sequence"/>
</dbReference>